<feature type="domain" description="Histidine kinase" evidence="15">
    <location>
        <begin position="674"/>
        <end position="901"/>
    </location>
</feature>
<dbReference type="SUPFAM" id="SSF47384">
    <property type="entry name" value="Homodimeric domain of signal transducing histidine kinase"/>
    <property type="match status" value="1"/>
</dbReference>
<reference evidence="16 17" key="1">
    <citation type="submission" date="2023-09" db="EMBL/GenBank/DDBJ databases">
        <title>Whole genome shotgun sequencing (WGS) of Bosea sp. ZW T0_25, isolated from stored onions (Allium cepa).</title>
        <authorList>
            <person name="Stoll D.A."/>
            <person name="Huch M."/>
        </authorList>
    </citation>
    <scope>NUCLEOTIDE SEQUENCE [LARGE SCALE GENOMIC DNA]</scope>
    <source>
        <strain evidence="16 17">ZW T0_25</strain>
    </source>
</reference>
<evidence type="ECO:0000256" key="8">
    <source>
        <dbReference type="ARBA" id="ARBA00022777"/>
    </source>
</evidence>
<dbReference type="Gene3D" id="3.30.565.10">
    <property type="entry name" value="Histidine kinase-like ATPase, C-terminal domain"/>
    <property type="match status" value="1"/>
</dbReference>
<dbReference type="Gene3D" id="1.10.287.130">
    <property type="match status" value="1"/>
</dbReference>
<dbReference type="SUPFAM" id="SSF55874">
    <property type="entry name" value="ATPase domain of HSP90 chaperone/DNA topoisomerase II/histidine kinase"/>
    <property type="match status" value="1"/>
</dbReference>
<gene>
    <name evidence="16" type="ORF">RKE40_16395</name>
</gene>
<evidence type="ECO:0000256" key="9">
    <source>
        <dbReference type="ARBA" id="ARBA00022840"/>
    </source>
</evidence>
<dbReference type="CDD" id="cd00075">
    <property type="entry name" value="HATPase"/>
    <property type="match status" value="1"/>
</dbReference>
<comment type="subcellular location">
    <subcellularLocation>
        <location evidence="2">Membrane</location>
        <topology evidence="2">Multi-pass membrane protein</topology>
    </subcellularLocation>
</comment>
<keyword evidence="7" id="KW-0547">Nucleotide-binding</keyword>
<dbReference type="InterPro" id="IPR052023">
    <property type="entry name" value="Histidine_kinase_KdpD"/>
</dbReference>
<feature type="compositionally biased region" description="Basic and acidic residues" evidence="13">
    <location>
        <begin position="1"/>
        <end position="16"/>
    </location>
</feature>
<organism evidence="16 17">
    <name type="scientific">Bosea rubneri</name>
    <dbReference type="NCBI Taxonomy" id="3075434"/>
    <lineage>
        <taxon>Bacteria</taxon>
        <taxon>Pseudomonadati</taxon>
        <taxon>Pseudomonadota</taxon>
        <taxon>Alphaproteobacteria</taxon>
        <taxon>Hyphomicrobiales</taxon>
        <taxon>Boseaceae</taxon>
        <taxon>Bosea</taxon>
    </lineage>
</organism>
<dbReference type="CDD" id="cd00082">
    <property type="entry name" value="HisKA"/>
    <property type="match status" value="1"/>
</dbReference>
<evidence type="ECO:0000256" key="13">
    <source>
        <dbReference type="SAM" id="MobiDB-lite"/>
    </source>
</evidence>
<evidence type="ECO:0000256" key="1">
    <source>
        <dbReference type="ARBA" id="ARBA00000085"/>
    </source>
</evidence>
<evidence type="ECO:0000259" key="15">
    <source>
        <dbReference type="PROSITE" id="PS50109"/>
    </source>
</evidence>
<dbReference type="PANTHER" id="PTHR45569:SF1">
    <property type="entry name" value="SENSOR PROTEIN KDPD"/>
    <property type="match status" value="1"/>
</dbReference>
<dbReference type="InterPro" id="IPR036097">
    <property type="entry name" value="HisK_dim/P_sf"/>
</dbReference>
<evidence type="ECO:0000256" key="2">
    <source>
        <dbReference type="ARBA" id="ARBA00004141"/>
    </source>
</evidence>
<comment type="caution">
    <text evidence="16">The sequence shown here is derived from an EMBL/GenBank/DDBJ whole genome shotgun (WGS) entry which is preliminary data.</text>
</comment>
<dbReference type="Proteomes" id="UP001254257">
    <property type="component" value="Unassembled WGS sequence"/>
</dbReference>
<feature type="transmembrane region" description="Helical" evidence="14">
    <location>
        <begin position="482"/>
        <end position="502"/>
    </location>
</feature>
<protein>
    <recommendedName>
        <fullName evidence="3">histidine kinase</fullName>
        <ecNumber evidence="3">2.7.13.3</ecNumber>
    </recommendedName>
</protein>
<evidence type="ECO:0000256" key="12">
    <source>
        <dbReference type="ARBA" id="ARBA00023136"/>
    </source>
</evidence>
<dbReference type="InterPro" id="IPR005467">
    <property type="entry name" value="His_kinase_dom"/>
</dbReference>
<evidence type="ECO:0000256" key="6">
    <source>
        <dbReference type="ARBA" id="ARBA00022692"/>
    </source>
</evidence>
<dbReference type="EC" id="2.7.13.3" evidence="3"/>
<keyword evidence="6 14" id="KW-0812">Transmembrane</keyword>
<proteinExistence type="predicted"/>
<comment type="catalytic activity">
    <reaction evidence="1">
        <text>ATP + protein L-histidine = ADP + protein N-phospho-L-histidine.</text>
        <dbReference type="EC" id="2.7.13.3"/>
    </reaction>
</comment>
<dbReference type="Pfam" id="PF02518">
    <property type="entry name" value="HATPase_c"/>
    <property type="match status" value="1"/>
</dbReference>
<dbReference type="EMBL" id="JAWDID010000024">
    <property type="protein sequence ID" value="MDU0341479.1"/>
    <property type="molecule type" value="Genomic_DNA"/>
</dbReference>
<evidence type="ECO:0000256" key="11">
    <source>
        <dbReference type="ARBA" id="ARBA00023012"/>
    </source>
</evidence>
<sequence length="908" mass="97680">MASDESQFREAGRPDPDALLSSAGRGKRGRLKIFLGMAPGVGKTYEMLTQGRRAQAEHGEVLVGVVETHGRRETEALLDGLEVMARRPIEHRGRILMEFDLDAALACKPRLLLVDEYAHSNAPGSRHPKRWQDVEELLQAGIDVWTTLNVQHLESLVEVIWKITGVRQRETVPDSALSRADEIELIDITPTELRQRMDEGKVYLPETARLAASNFFKPENLTALRELALRRAAQTVDDQLSQAMKRAGVEGPWAAGERILVLIGPDAMAGPLVRAGRRLSDMMMDAPWTVAHVERPNRADGDPGRSAPLVEALKLAEQLGGATVVLNGDDLVGAVLDYARRNNVTQIVVGKSHRRGWRAWLRRSLAPELLKAQNGAALHIITETAATPATAPAFAGPKPSFHWRGHVGAVAMVCAAIGLAELLDQHVENANLAMLFMVSALGSGLAFGLWPAVTAAALAAFAYNFFFLQPRLTVWIGHPADLLTFLVFFAVAMTTGSLTGRVRDQATATARRASAITALLAASRRLSGAARKEDAAAILAEQVSAATSGKVVVLLPAEGGEIAAIAGAPELEPLSTADMTAARWTWNRGEPAGAGTGTLPNAGWTFRALQGVRLRSGVVGFEPSALATAENERFALALLDQGAIAIERAELAAAAVDAEALRRSDRLRAALLNSVSHDLRTPLATVLGSATTLIDYGEGMKPVVRDDLLLSIREEAERLNRYVGDLLDMTKLEGGALLARRDWIDVRDVVAAALARVSRRLGQRRALRDFPAELSMVRADPVLLEQVLVNILENAIAYSEDGALIETAAYEDRGNVVISIEDEGRGIPTAELERVFEKFRRLEEAIDRGGERGKGAGLGLAIAKGFVEAMGGRIAAASPIRERPDGSKGGTRILISLRKDIAGGEPNA</sequence>
<evidence type="ECO:0000256" key="14">
    <source>
        <dbReference type="SAM" id="Phobius"/>
    </source>
</evidence>
<keyword evidence="10 14" id="KW-1133">Transmembrane helix</keyword>
<evidence type="ECO:0000256" key="4">
    <source>
        <dbReference type="ARBA" id="ARBA00022553"/>
    </source>
</evidence>
<dbReference type="Pfam" id="PF13493">
    <property type="entry name" value="DUF4118"/>
    <property type="match status" value="1"/>
</dbReference>
<accession>A0ABU3S9Q3</accession>
<dbReference type="RefSeq" id="WP_316019298.1">
    <property type="nucleotide sequence ID" value="NZ_JAWDID010000024.1"/>
</dbReference>
<dbReference type="GO" id="GO:0016301">
    <property type="term" value="F:kinase activity"/>
    <property type="evidence" value="ECO:0007669"/>
    <property type="project" value="UniProtKB-KW"/>
</dbReference>
<dbReference type="Gene3D" id="3.40.50.300">
    <property type="entry name" value="P-loop containing nucleotide triphosphate hydrolases"/>
    <property type="match status" value="1"/>
</dbReference>
<keyword evidence="12 14" id="KW-0472">Membrane</keyword>
<dbReference type="InterPro" id="IPR027417">
    <property type="entry name" value="P-loop_NTPase"/>
</dbReference>
<dbReference type="Pfam" id="PF02702">
    <property type="entry name" value="KdpD"/>
    <property type="match status" value="1"/>
</dbReference>
<feature type="region of interest" description="Disordered" evidence="13">
    <location>
        <begin position="1"/>
        <end position="23"/>
    </location>
</feature>
<evidence type="ECO:0000256" key="3">
    <source>
        <dbReference type="ARBA" id="ARBA00012438"/>
    </source>
</evidence>
<dbReference type="PANTHER" id="PTHR45569">
    <property type="entry name" value="SENSOR PROTEIN KDPD"/>
    <property type="match status" value="1"/>
</dbReference>
<dbReference type="InterPro" id="IPR004358">
    <property type="entry name" value="Sig_transdc_His_kin-like_C"/>
</dbReference>
<evidence type="ECO:0000256" key="10">
    <source>
        <dbReference type="ARBA" id="ARBA00022989"/>
    </source>
</evidence>
<evidence type="ECO:0000256" key="7">
    <source>
        <dbReference type="ARBA" id="ARBA00022741"/>
    </source>
</evidence>
<keyword evidence="5" id="KW-0808">Transferase</keyword>
<dbReference type="InterPro" id="IPR003852">
    <property type="entry name" value="Sig_transdc_His_kinase_KdpD_N"/>
</dbReference>
<keyword evidence="11" id="KW-0902">Two-component regulatory system</keyword>
<dbReference type="InterPro" id="IPR038318">
    <property type="entry name" value="KdpD_sf"/>
</dbReference>
<evidence type="ECO:0000313" key="16">
    <source>
        <dbReference type="EMBL" id="MDU0341479.1"/>
    </source>
</evidence>
<keyword evidence="9" id="KW-0067">ATP-binding</keyword>
<dbReference type="InterPro" id="IPR003594">
    <property type="entry name" value="HATPase_dom"/>
</dbReference>
<dbReference type="SMART" id="SM00387">
    <property type="entry name" value="HATPase_c"/>
    <property type="match status" value="1"/>
</dbReference>
<dbReference type="Pfam" id="PF00512">
    <property type="entry name" value="HisKA"/>
    <property type="match status" value="1"/>
</dbReference>
<dbReference type="InterPro" id="IPR025201">
    <property type="entry name" value="KdpD_TM"/>
</dbReference>
<dbReference type="InterPro" id="IPR036890">
    <property type="entry name" value="HATPase_C_sf"/>
</dbReference>
<name>A0ABU3S9Q3_9HYPH</name>
<feature type="transmembrane region" description="Helical" evidence="14">
    <location>
        <begin position="435"/>
        <end position="462"/>
    </location>
</feature>
<dbReference type="InterPro" id="IPR029016">
    <property type="entry name" value="GAF-like_dom_sf"/>
</dbReference>
<evidence type="ECO:0000313" key="17">
    <source>
        <dbReference type="Proteomes" id="UP001254257"/>
    </source>
</evidence>
<evidence type="ECO:0000256" key="5">
    <source>
        <dbReference type="ARBA" id="ARBA00022679"/>
    </source>
</evidence>
<dbReference type="Gene3D" id="3.30.450.40">
    <property type="match status" value="1"/>
</dbReference>
<dbReference type="SUPFAM" id="SSF52402">
    <property type="entry name" value="Adenine nucleotide alpha hydrolases-like"/>
    <property type="match status" value="1"/>
</dbReference>
<dbReference type="PROSITE" id="PS50109">
    <property type="entry name" value="HIS_KIN"/>
    <property type="match status" value="1"/>
</dbReference>
<keyword evidence="17" id="KW-1185">Reference proteome</keyword>
<dbReference type="PRINTS" id="PR00344">
    <property type="entry name" value="BCTRLSENSOR"/>
</dbReference>
<dbReference type="Gene3D" id="1.20.120.620">
    <property type="entry name" value="Backbone structure of the membrane domain of e. Coli histidine kinase receptor kdpd"/>
    <property type="match status" value="1"/>
</dbReference>
<dbReference type="SMART" id="SM00388">
    <property type="entry name" value="HisKA"/>
    <property type="match status" value="1"/>
</dbReference>
<keyword evidence="4" id="KW-0597">Phosphoprotein</keyword>
<dbReference type="InterPro" id="IPR003661">
    <property type="entry name" value="HisK_dim/P_dom"/>
</dbReference>
<keyword evidence="8 16" id="KW-0418">Kinase</keyword>